<feature type="non-terminal residue" evidence="9">
    <location>
        <position position="494"/>
    </location>
</feature>
<evidence type="ECO:0000256" key="6">
    <source>
        <dbReference type="ARBA" id="ARBA00022840"/>
    </source>
</evidence>
<evidence type="ECO:0000259" key="8">
    <source>
        <dbReference type="Pfam" id="PF01406"/>
    </source>
</evidence>
<evidence type="ECO:0000313" key="10">
    <source>
        <dbReference type="Proteomes" id="UP000678499"/>
    </source>
</evidence>
<organism evidence="9">
    <name type="scientific">Notodromas monacha</name>
    <dbReference type="NCBI Taxonomy" id="399045"/>
    <lineage>
        <taxon>Eukaryota</taxon>
        <taxon>Metazoa</taxon>
        <taxon>Ecdysozoa</taxon>
        <taxon>Arthropoda</taxon>
        <taxon>Crustacea</taxon>
        <taxon>Oligostraca</taxon>
        <taxon>Ostracoda</taxon>
        <taxon>Podocopa</taxon>
        <taxon>Podocopida</taxon>
        <taxon>Cypridocopina</taxon>
        <taxon>Cypridoidea</taxon>
        <taxon>Cyprididae</taxon>
        <taxon>Notodromas</taxon>
    </lineage>
</organism>
<dbReference type="SUPFAM" id="SSF52374">
    <property type="entry name" value="Nucleotidylyl transferase"/>
    <property type="match status" value="1"/>
</dbReference>
<dbReference type="PANTHER" id="PTHR10890:SF27">
    <property type="entry name" value="CYSTEINE--TRNA LIGASE, MITOCHONDRIAL-RELATED"/>
    <property type="match status" value="1"/>
</dbReference>
<dbReference type="OrthoDB" id="438179at2759"/>
<dbReference type="InterPro" id="IPR024084">
    <property type="entry name" value="IsoPropMal-DH-like_dom"/>
</dbReference>
<dbReference type="Gene3D" id="3.40.50.620">
    <property type="entry name" value="HUPs"/>
    <property type="match status" value="1"/>
</dbReference>
<keyword evidence="4" id="KW-0436">Ligase</keyword>
<keyword evidence="5" id="KW-0547">Nucleotide-binding</keyword>
<keyword evidence="6" id="KW-0067">ATP-binding</keyword>
<feature type="domain" description="tRNA synthetases class I catalytic" evidence="8">
    <location>
        <begin position="1"/>
        <end position="198"/>
    </location>
</feature>
<keyword evidence="3" id="KW-0816">Tricarboxylic acid cycle</keyword>
<dbReference type="SUPFAM" id="SSF53659">
    <property type="entry name" value="Isocitrate/Isopropylmalate dehydrogenase-like"/>
    <property type="match status" value="1"/>
</dbReference>
<dbReference type="EMBL" id="OA888576">
    <property type="protein sequence ID" value="CAD7283955.1"/>
    <property type="molecule type" value="Genomic_DNA"/>
</dbReference>
<evidence type="ECO:0000256" key="5">
    <source>
        <dbReference type="ARBA" id="ARBA00022741"/>
    </source>
</evidence>
<evidence type="ECO:0000259" key="7">
    <source>
        <dbReference type="Pfam" id="PF00180"/>
    </source>
</evidence>
<comment type="similarity">
    <text evidence="2">Belongs to the isocitrate and isopropylmalate dehydrogenases family.</text>
</comment>
<dbReference type="InterPro" id="IPR032678">
    <property type="entry name" value="tRNA-synt_1_cat_dom"/>
</dbReference>
<dbReference type="InterPro" id="IPR024909">
    <property type="entry name" value="Cys-tRNA/MSH_ligase"/>
</dbReference>
<dbReference type="PANTHER" id="PTHR10890">
    <property type="entry name" value="CYSTEINYL-TRNA SYNTHETASE"/>
    <property type="match status" value="1"/>
</dbReference>
<dbReference type="GO" id="GO:0005524">
    <property type="term" value="F:ATP binding"/>
    <property type="evidence" value="ECO:0007669"/>
    <property type="project" value="UniProtKB-KW"/>
</dbReference>
<gene>
    <name evidence="9" type="ORF">NMOB1V02_LOCUS11563</name>
</gene>
<proteinExistence type="inferred from homology"/>
<evidence type="ECO:0000313" key="9">
    <source>
        <dbReference type="EMBL" id="CAD7283955.1"/>
    </source>
</evidence>
<accession>A0A7R9BYJ2</accession>
<dbReference type="InterPro" id="IPR014729">
    <property type="entry name" value="Rossmann-like_a/b/a_fold"/>
</dbReference>
<sequence length="494" mass="55628">MTDIDDKIIKRSRERNVSPSELAKKYEDSFMDDMAALFVRRPSGIVRVSEHVENIQRFVQTLMDKKLAYRSSSGSVYFDTRAFESSGFTYGKFVPLNTEECAELEDDVGSADNKKNRKDFALWKAVKPLEPSWDSRFGPGRPGWHIECSAMASQVFGDWVDIHSGGTDLIFPHHENEEAQSCAFHGNHQWVGHWIHTEIDYSEETLALAGTVLAKFNRFMKECDEFVSDCGPLRLTPKPVVDNIFSELTVVKEKIVGHLKNDFKTAGVIRCLEDLMKQTQAPSSNPVVVVGAVADLFKKTLNGFGFQISNQISSVSSTNEAVTVESLLNSLLKFRMQDSSNGTKYEIGKDEKPEIQTNKLRKCTVIAGDGIGPEMMDAVYRVFEALAVPIEFEEFIFSELHHTMSAKAENVMTSIARNGVCIMGKLMIPDQKYFSELGSLSIRLRKDLDLYANVVTIETLPGLDFLRHKNLDFFIIRENTEGEMSNMEHVCVPV</sequence>
<evidence type="ECO:0008006" key="11">
    <source>
        <dbReference type="Google" id="ProtNLM"/>
    </source>
</evidence>
<reference evidence="9" key="1">
    <citation type="submission" date="2020-11" db="EMBL/GenBank/DDBJ databases">
        <authorList>
            <person name="Tran Van P."/>
        </authorList>
    </citation>
    <scope>NUCLEOTIDE SEQUENCE</scope>
</reference>
<feature type="domain" description="Isopropylmalate dehydrogenase-like" evidence="7">
    <location>
        <begin position="363"/>
        <end position="489"/>
    </location>
</feature>
<evidence type="ECO:0000256" key="4">
    <source>
        <dbReference type="ARBA" id="ARBA00022598"/>
    </source>
</evidence>
<dbReference type="Pfam" id="PF00180">
    <property type="entry name" value="Iso_dh"/>
    <property type="match status" value="1"/>
</dbReference>
<name>A0A7R9BYJ2_9CRUS</name>
<comment type="similarity">
    <text evidence="1">Belongs to the class-I aminoacyl-tRNA synthetase family.</text>
</comment>
<protein>
    <recommendedName>
        <fullName evidence="11">Cysteinyl-tRNA synthetase</fullName>
    </recommendedName>
</protein>
<dbReference type="Pfam" id="PF01406">
    <property type="entry name" value="tRNA-synt_1e"/>
    <property type="match status" value="1"/>
</dbReference>
<keyword evidence="10" id="KW-1185">Reference proteome</keyword>
<dbReference type="AlphaFoldDB" id="A0A7R9BYJ2"/>
<evidence type="ECO:0000256" key="1">
    <source>
        <dbReference type="ARBA" id="ARBA00005594"/>
    </source>
</evidence>
<dbReference type="GO" id="GO:0004817">
    <property type="term" value="F:cysteine-tRNA ligase activity"/>
    <property type="evidence" value="ECO:0007669"/>
    <property type="project" value="TreeGrafter"/>
</dbReference>
<dbReference type="Proteomes" id="UP000678499">
    <property type="component" value="Unassembled WGS sequence"/>
</dbReference>
<dbReference type="GO" id="GO:0006423">
    <property type="term" value="P:cysteinyl-tRNA aminoacylation"/>
    <property type="evidence" value="ECO:0007669"/>
    <property type="project" value="TreeGrafter"/>
</dbReference>
<evidence type="ECO:0000256" key="3">
    <source>
        <dbReference type="ARBA" id="ARBA00022532"/>
    </source>
</evidence>
<dbReference type="GO" id="GO:0005737">
    <property type="term" value="C:cytoplasm"/>
    <property type="evidence" value="ECO:0007669"/>
    <property type="project" value="TreeGrafter"/>
</dbReference>
<dbReference type="Gene3D" id="3.40.718.10">
    <property type="entry name" value="Isopropylmalate Dehydrogenase"/>
    <property type="match status" value="1"/>
</dbReference>
<evidence type="ECO:0000256" key="2">
    <source>
        <dbReference type="ARBA" id="ARBA00007769"/>
    </source>
</evidence>
<dbReference type="EMBL" id="CAJPEX010006539">
    <property type="protein sequence ID" value="CAG0924107.1"/>
    <property type="molecule type" value="Genomic_DNA"/>
</dbReference>
<dbReference type="PRINTS" id="PR00983">
    <property type="entry name" value="TRNASYNTHCYS"/>
</dbReference>
<dbReference type="GO" id="GO:0006099">
    <property type="term" value="P:tricarboxylic acid cycle"/>
    <property type="evidence" value="ECO:0007669"/>
    <property type="project" value="UniProtKB-KW"/>
</dbReference>